<name>A0A6S6S5Q8_9BACT</name>
<protein>
    <submittedName>
        <fullName evidence="1">Uncharacterized protein</fullName>
    </submittedName>
</protein>
<accession>A0A6S6S5Q8</accession>
<dbReference type="Gene3D" id="1.10.8.1040">
    <property type="match status" value="1"/>
</dbReference>
<sequence>MFLNNMKKILTVSVVTMCLTHGLQADALKNSLSNIMSENDSTGMVNLNGININGKPKRVAPKKVAKKTRPGSAIIGHYEENKPVYKKEADKYVKKVTKGKITDIDFLPREQRLLILKDLQNIYKAKYFKSRKPTAVIATVDGENIYKKDADTYLKEVTSGQLKDFDRLDENQRFALVNDLARSFVINTNVSMDITQMEKDEIFKQMWLEKQRKTIDVSSDEMLTLYEYKKKQTLANNPQAVIPQYMSIGQKLKNEIIENKIMNNITKDINITIFYDDNNISSEAK</sequence>
<proteinExistence type="predicted"/>
<dbReference type="AlphaFoldDB" id="A0A6S6S5Q8"/>
<organism evidence="1">
    <name type="scientific">uncultured Sulfurovum sp</name>
    <dbReference type="NCBI Taxonomy" id="269237"/>
    <lineage>
        <taxon>Bacteria</taxon>
        <taxon>Pseudomonadati</taxon>
        <taxon>Campylobacterota</taxon>
        <taxon>Epsilonproteobacteria</taxon>
        <taxon>Campylobacterales</taxon>
        <taxon>Sulfurovaceae</taxon>
        <taxon>Sulfurovum</taxon>
        <taxon>environmental samples</taxon>
    </lineage>
</organism>
<gene>
    <name evidence="1" type="ORF">HELGO_WM2462</name>
</gene>
<dbReference type="EMBL" id="CACVAS010000020">
    <property type="protein sequence ID" value="CAA6801586.1"/>
    <property type="molecule type" value="Genomic_DNA"/>
</dbReference>
<reference evidence="1" key="1">
    <citation type="submission" date="2020-01" db="EMBL/GenBank/DDBJ databases">
        <authorList>
            <person name="Meier V. D."/>
            <person name="Meier V D."/>
        </authorList>
    </citation>
    <scope>NUCLEOTIDE SEQUENCE</scope>
    <source>
        <strain evidence="1">HLG_WM_MAG_01</strain>
    </source>
</reference>
<evidence type="ECO:0000313" key="1">
    <source>
        <dbReference type="EMBL" id="CAA6801586.1"/>
    </source>
</evidence>